<dbReference type="RefSeq" id="YP_001426732.1">
    <property type="nucleotide sequence ID" value="NC_008724.1"/>
</dbReference>
<dbReference type="KEGG" id="vg:5470272"/>
<evidence type="ECO:0000313" key="2">
    <source>
        <dbReference type="Proteomes" id="UP000202420"/>
    </source>
</evidence>
<protein>
    <submittedName>
        <fullName evidence="1">Uncharacterized protein z251L</fullName>
    </submittedName>
</protein>
<evidence type="ECO:0000313" key="1">
    <source>
        <dbReference type="EMBL" id="ABT16385.1"/>
    </source>
</evidence>
<accession>A7K8L1</accession>
<gene>
    <name evidence="1" type="primary">z251L</name>
    <name evidence="1" type="ORF">ATCV1_z251L</name>
</gene>
<proteinExistence type="predicted"/>
<dbReference type="EMBL" id="EF101928">
    <property type="protein sequence ID" value="ABT16385.1"/>
    <property type="molecule type" value="Genomic_DNA"/>
</dbReference>
<dbReference type="Proteomes" id="UP000202420">
    <property type="component" value="Segment"/>
</dbReference>
<keyword evidence="2" id="KW-1185">Reference proteome</keyword>
<name>A7K8L1_9PHYC</name>
<organism evidence="1 2">
    <name type="scientific">Chlorovirus heliozoae</name>
    <dbReference type="NCBI Taxonomy" id="322019"/>
    <lineage>
        <taxon>Viruses</taxon>
        <taxon>Varidnaviria</taxon>
        <taxon>Bamfordvirae</taxon>
        <taxon>Nucleocytoviricota</taxon>
        <taxon>Megaviricetes</taxon>
        <taxon>Algavirales</taxon>
        <taxon>Phycodnaviridae</taxon>
        <taxon>Chlorovirus</taxon>
    </lineage>
</organism>
<dbReference type="GeneID" id="5470272"/>
<sequence>MIPRLVMTRWCVLKKSRMAENRVLPSLLVSRVASSPVSGMSRLSTMLWCSAKNLLKAEVCLVVEDIVDGVCYCSYPCPCFIPKPSI</sequence>
<reference evidence="1 2" key="1">
    <citation type="submission" date="2006-09" db="EMBL/GenBank/DDBJ databases">
        <title>Sequence and annotation of the 288-kb ATCV-1 virus that infects an endosymbiotic Chlorella strain of the heliozoon Acanthocystis turfacea.</title>
        <authorList>
            <person name="Fitzgerald L.A."/>
            <person name="Graves M.V."/>
            <person name="Li X."/>
            <person name="Pfitzner A.J.P."/>
            <person name="Hartigan J."/>
            <person name="Van Etten J.L."/>
        </authorList>
    </citation>
    <scope>NUCLEOTIDE SEQUENCE [LARGE SCALE GENOMIC DNA]</scope>
    <source>
        <strain evidence="1 2">ATCV-1</strain>
    </source>
</reference>